<dbReference type="AlphaFoldDB" id="A0A2B2M4D9"/>
<evidence type="ECO:0000313" key="2">
    <source>
        <dbReference type="EMBL" id="PFQ49430.1"/>
    </source>
</evidence>
<sequence>MLVLGFMLIGLGIFIVCLTVIDGIRETKEHGFSGIKDFIILVLVRIVDIISDLWGFRLLFILIGLVCIGFGVAILIVEM</sequence>
<protein>
    <submittedName>
        <fullName evidence="2">Uncharacterized protein</fullName>
    </submittedName>
</protein>
<feature type="transmembrane region" description="Helical" evidence="1">
    <location>
        <begin position="6"/>
        <end position="24"/>
    </location>
</feature>
<dbReference type="Proteomes" id="UP000224386">
    <property type="component" value="Unassembled WGS sequence"/>
</dbReference>
<organism evidence="2 3">
    <name type="scientific">Bacillus cereus</name>
    <dbReference type="NCBI Taxonomy" id="1396"/>
    <lineage>
        <taxon>Bacteria</taxon>
        <taxon>Bacillati</taxon>
        <taxon>Bacillota</taxon>
        <taxon>Bacilli</taxon>
        <taxon>Bacillales</taxon>
        <taxon>Bacillaceae</taxon>
        <taxon>Bacillus</taxon>
        <taxon>Bacillus cereus group</taxon>
    </lineage>
</organism>
<feature type="transmembrane region" description="Helical" evidence="1">
    <location>
        <begin position="56"/>
        <end position="77"/>
    </location>
</feature>
<evidence type="ECO:0000256" key="1">
    <source>
        <dbReference type="SAM" id="Phobius"/>
    </source>
</evidence>
<proteinExistence type="predicted"/>
<keyword evidence="1" id="KW-0812">Transmembrane</keyword>
<comment type="caution">
    <text evidence="2">The sequence shown here is derived from an EMBL/GenBank/DDBJ whole genome shotgun (WGS) entry which is preliminary data.</text>
</comment>
<keyword evidence="1" id="KW-1133">Transmembrane helix</keyword>
<dbReference type="EMBL" id="NVAP01000012">
    <property type="protein sequence ID" value="PFQ49430.1"/>
    <property type="molecule type" value="Genomic_DNA"/>
</dbReference>
<accession>A0A2B2M4D9</accession>
<keyword evidence="1" id="KW-0472">Membrane</keyword>
<evidence type="ECO:0000313" key="3">
    <source>
        <dbReference type="Proteomes" id="UP000224386"/>
    </source>
</evidence>
<gene>
    <name evidence="2" type="ORF">COK05_06505</name>
</gene>
<reference evidence="2 3" key="1">
    <citation type="submission" date="2017-09" db="EMBL/GenBank/DDBJ databases">
        <title>Large-scale bioinformatics analysis of Bacillus genomes uncovers conserved roles of natural products in bacterial physiology.</title>
        <authorList>
            <consortium name="Agbiome Team Llc"/>
            <person name="Bleich R.M."/>
            <person name="Grubbs K.J."/>
            <person name="Santa Maria K.C."/>
            <person name="Allen S.E."/>
            <person name="Farag S."/>
            <person name="Shank E.A."/>
            <person name="Bowers A."/>
        </authorList>
    </citation>
    <scope>NUCLEOTIDE SEQUENCE [LARGE SCALE GENOMIC DNA]</scope>
    <source>
        <strain evidence="2 3">AFS070861</strain>
    </source>
</reference>
<dbReference type="RefSeq" id="WP_098611928.1">
    <property type="nucleotide sequence ID" value="NZ_JBNNUB010000009.1"/>
</dbReference>
<name>A0A2B2M4D9_BACCE</name>